<feature type="transmembrane region" description="Helical" evidence="8">
    <location>
        <begin position="600"/>
        <end position="622"/>
    </location>
</feature>
<feature type="domain" description="CSC1/OSCA1-like cytosolic" evidence="12">
    <location>
        <begin position="204"/>
        <end position="397"/>
    </location>
</feature>
<dbReference type="InterPro" id="IPR027815">
    <property type="entry name" value="CSC1/OSCA1-like_cyt"/>
</dbReference>
<keyword evidence="5 8" id="KW-1133">Transmembrane helix</keyword>
<protein>
    <submittedName>
        <fullName evidence="13">DUF221 domain-containing</fullName>
    </submittedName>
</protein>
<feature type="region of interest" description="Disordered" evidence="7">
    <location>
        <begin position="735"/>
        <end position="763"/>
    </location>
</feature>
<feature type="transmembrane region" description="Helical" evidence="8">
    <location>
        <begin position="551"/>
        <end position="579"/>
    </location>
</feature>
<feature type="compositionally biased region" description="Polar residues" evidence="7">
    <location>
        <begin position="744"/>
        <end position="758"/>
    </location>
</feature>
<keyword evidence="3" id="KW-0813">Transport</keyword>
<feature type="domain" description="10TM putative phosphate transporter extracellular tail" evidence="10">
    <location>
        <begin position="779"/>
        <end position="871"/>
    </location>
</feature>
<name>A0A5M8PK62_9LECA</name>
<feature type="transmembrane region" description="Helical" evidence="8">
    <location>
        <begin position="456"/>
        <end position="480"/>
    </location>
</feature>
<reference evidence="13 14" key="1">
    <citation type="submission" date="2019-09" db="EMBL/GenBank/DDBJ databases">
        <title>The hologenome of the rock-dwelling lichen Lasallia pustulata.</title>
        <authorList>
            <person name="Greshake Tzovaras B."/>
            <person name="Segers F."/>
            <person name="Bicker A."/>
            <person name="Dal Grande F."/>
            <person name="Otte J."/>
            <person name="Hankeln T."/>
            <person name="Schmitt I."/>
            <person name="Ebersberger I."/>
        </authorList>
    </citation>
    <scope>NUCLEOTIDE SEQUENCE [LARGE SCALE GENOMIC DNA]</scope>
    <source>
        <strain evidence="13">A1-1</strain>
    </source>
</reference>
<evidence type="ECO:0000256" key="4">
    <source>
        <dbReference type="ARBA" id="ARBA00022692"/>
    </source>
</evidence>
<evidence type="ECO:0000256" key="6">
    <source>
        <dbReference type="ARBA" id="ARBA00023136"/>
    </source>
</evidence>
<feature type="transmembrane region" description="Helical" evidence="8">
    <location>
        <begin position="160"/>
        <end position="179"/>
    </location>
</feature>
<dbReference type="GO" id="GO:0005886">
    <property type="term" value="C:plasma membrane"/>
    <property type="evidence" value="ECO:0007669"/>
    <property type="project" value="TreeGrafter"/>
</dbReference>
<feature type="compositionally biased region" description="Basic and acidic residues" evidence="7">
    <location>
        <begin position="280"/>
        <end position="289"/>
    </location>
</feature>
<feature type="region of interest" description="Disordered" evidence="7">
    <location>
        <begin position="278"/>
        <end position="303"/>
    </location>
</feature>
<feature type="transmembrane region" description="Helical" evidence="8">
    <location>
        <begin position="501"/>
        <end position="523"/>
    </location>
</feature>
<evidence type="ECO:0000256" key="8">
    <source>
        <dbReference type="SAM" id="Phobius"/>
    </source>
</evidence>
<feature type="transmembrane region" description="Helical" evidence="8">
    <location>
        <begin position="406"/>
        <end position="436"/>
    </location>
</feature>
<organism evidence="13 14">
    <name type="scientific">Lasallia pustulata</name>
    <dbReference type="NCBI Taxonomy" id="136370"/>
    <lineage>
        <taxon>Eukaryota</taxon>
        <taxon>Fungi</taxon>
        <taxon>Dikarya</taxon>
        <taxon>Ascomycota</taxon>
        <taxon>Pezizomycotina</taxon>
        <taxon>Lecanoromycetes</taxon>
        <taxon>OSLEUM clade</taxon>
        <taxon>Umbilicariomycetidae</taxon>
        <taxon>Umbilicariales</taxon>
        <taxon>Umbilicariaceae</taxon>
        <taxon>Lasallia</taxon>
    </lineage>
</organism>
<sequence length="879" mass="98552">MATAMDSFNHAILRRQSGQPGTNTNTSNSASNLVSTLIPVALYSGAFFLLFLILRRSQRRIYAPRSYLGALREQERSPTLPNGMFNWFGAFFKISDSYVLNHNSLDGYLFLRYLKITAAICFVGCCITFPVLFPVNATGGGGKQQLDMISFSNVAKKNRYYAHVFVAWVYLGFIMYMVARESIFYINLRQAYFLSPLYGSRISSRTVLFNSVPDDYLDEAKLRRMFGRQLKNLWIATDCKDLEKLVEERDKVAMKLEGAETKLIKLANAARLKSVKKGAARHEEQHLDNDTDGESGSVAARYIDPKKRPTHRTKFLIGKKVDTINWSRSELERLLPLIEADRAKHRAGEAKYVSSVFAEFYTQADAQAAYQMIAHHQALHMSPRFIGINPDEVIWKNLRIKWWERIIRNIATITFVCLLIIFWAIPVAAVGAISNINSLDHNVSFLKWIQKIPSTIMGVVTGLLPSVLLAVLMALLPIILRFMARLGGLPSLSRVELRTQNFYFAFQVIQVFLVTTLASSAAATVTQITSGGAGSVTSILSQNLPKASNFYISYFILQGLTLSAGTVLQLVGLILYRVLGKLLDSTPRKMYKRFVSLSGLGWGTLFPVFTNLCVIAITYSIIAPLVLGFATVGLYLVYLAFRYNILFVNSSNVDTKGLVYPRALQQTTVGVYLATICLIGLFGTAAAPGPIVLMVAFLIFIILFHVSLNSAIDPLLVYLPKSLETEEASLLALEDGQPLPGDSYQDTTKNGSGSAITTTREKGLPLAPPHKKPNFLTKFLRPDKYTDYYTMRRLVPRNFADIVYAPETERNAYYNPAVSSKTPLLWIPRDEMGISRQEVRHTGRVIPISDDDAFFDEKGNLAWNHEVGRPPIWEEKVYY</sequence>
<feature type="domain" description="CSC1/OSCA1-like N-terminal transmembrane" evidence="11">
    <location>
        <begin position="33"/>
        <end position="181"/>
    </location>
</feature>
<feature type="transmembrane region" description="Helical" evidence="8">
    <location>
        <begin position="33"/>
        <end position="54"/>
    </location>
</feature>
<dbReference type="Pfam" id="PF14703">
    <property type="entry name" value="PHM7_cyt"/>
    <property type="match status" value="1"/>
</dbReference>
<dbReference type="InterPro" id="IPR045122">
    <property type="entry name" value="Csc1-like"/>
</dbReference>
<evidence type="ECO:0000256" key="7">
    <source>
        <dbReference type="SAM" id="MobiDB-lite"/>
    </source>
</evidence>
<dbReference type="PANTHER" id="PTHR13018:SF26">
    <property type="entry name" value="DOMAIN PROTEIN, PUTATIVE (AFU_ORTHOLOGUE AFUA_5G10920)-RELATED"/>
    <property type="match status" value="1"/>
</dbReference>
<keyword evidence="6 8" id="KW-0472">Membrane</keyword>
<feature type="transmembrane region" description="Helical" evidence="8">
    <location>
        <begin position="628"/>
        <end position="648"/>
    </location>
</feature>
<evidence type="ECO:0000259" key="10">
    <source>
        <dbReference type="Pfam" id="PF12621"/>
    </source>
</evidence>
<gene>
    <name evidence="13" type="ORF">FRX48_06739</name>
</gene>
<evidence type="ECO:0000313" key="14">
    <source>
        <dbReference type="Proteomes" id="UP000324767"/>
    </source>
</evidence>
<comment type="similarity">
    <text evidence="2">Belongs to the CSC1 (TC 1.A.17) family.</text>
</comment>
<evidence type="ECO:0000259" key="11">
    <source>
        <dbReference type="Pfam" id="PF13967"/>
    </source>
</evidence>
<comment type="caution">
    <text evidence="13">The sequence shown here is derived from an EMBL/GenBank/DDBJ whole genome shotgun (WGS) entry which is preliminary data.</text>
</comment>
<feature type="domain" description="CSC1/OSCA1-like 7TM region" evidence="9">
    <location>
        <begin position="408"/>
        <end position="682"/>
    </location>
</feature>
<dbReference type="Pfam" id="PF02714">
    <property type="entry name" value="RSN1_7TM"/>
    <property type="match status" value="1"/>
</dbReference>
<proteinExistence type="inferred from homology"/>
<dbReference type="InterPro" id="IPR003864">
    <property type="entry name" value="CSC1/OSCA1-like_7TM"/>
</dbReference>
<dbReference type="Pfam" id="PF13967">
    <property type="entry name" value="RSN1_TM"/>
    <property type="match status" value="1"/>
</dbReference>
<evidence type="ECO:0000256" key="5">
    <source>
        <dbReference type="ARBA" id="ARBA00022989"/>
    </source>
</evidence>
<evidence type="ECO:0000256" key="2">
    <source>
        <dbReference type="ARBA" id="ARBA00007779"/>
    </source>
</evidence>
<dbReference type="GO" id="GO:0005227">
    <property type="term" value="F:calcium-activated cation channel activity"/>
    <property type="evidence" value="ECO:0007669"/>
    <property type="project" value="InterPro"/>
</dbReference>
<evidence type="ECO:0000313" key="13">
    <source>
        <dbReference type="EMBL" id="KAA6409186.1"/>
    </source>
</evidence>
<feature type="transmembrane region" description="Helical" evidence="8">
    <location>
        <begin position="669"/>
        <end position="687"/>
    </location>
</feature>
<dbReference type="OrthoDB" id="1076608at2759"/>
<feature type="transmembrane region" description="Helical" evidence="8">
    <location>
        <begin position="113"/>
        <end position="133"/>
    </location>
</feature>
<dbReference type="InterPro" id="IPR032880">
    <property type="entry name" value="CSC1/OSCA1-like_N"/>
</dbReference>
<dbReference type="Pfam" id="PF12621">
    <property type="entry name" value="PHM7_ext"/>
    <property type="match status" value="1"/>
</dbReference>
<dbReference type="InterPro" id="IPR022257">
    <property type="entry name" value="PHM7_ext"/>
</dbReference>
<keyword evidence="4 8" id="KW-0812">Transmembrane</keyword>
<evidence type="ECO:0000259" key="9">
    <source>
        <dbReference type="Pfam" id="PF02714"/>
    </source>
</evidence>
<feature type="transmembrane region" description="Helical" evidence="8">
    <location>
        <begin position="693"/>
        <end position="712"/>
    </location>
</feature>
<evidence type="ECO:0000256" key="3">
    <source>
        <dbReference type="ARBA" id="ARBA00022448"/>
    </source>
</evidence>
<dbReference type="Proteomes" id="UP000324767">
    <property type="component" value="Unassembled WGS sequence"/>
</dbReference>
<accession>A0A5M8PK62</accession>
<evidence type="ECO:0000256" key="1">
    <source>
        <dbReference type="ARBA" id="ARBA00004141"/>
    </source>
</evidence>
<dbReference type="PANTHER" id="PTHR13018">
    <property type="entry name" value="PROBABLE MEMBRANE PROTEIN DUF221-RELATED"/>
    <property type="match status" value="1"/>
</dbReference>
<comment type="subcellular location">
    <subcellularLocation>
        <location evidence="1">Membrane</location>
        <topology evidence="1">Multi-pass membrane protein</topology>
    </subcellularLocation>
</comment>
<evidence type="ECO:0000259" key="12">
    <source>
        <dbReference type="Pfam" id="PF14703"/>
    </source>
</evidence>
<dbReference type="EMBL" id="VXIT01000011">
    <property type="protein sequence ID" value="KAA6409186.1"/>
    <property type="molecule type" value="Genomic_DNA"/>
</dbReference>
<dbReference type="AlphaFoldDB" id="A0A5M8PK62"/>